<dbReference type="EMBL" id="VSWC01000105">
    <property type="protein sequence ID" value="KAA1086624.1"/>
    <property type="molecule type" value="Genomic_DNA"/>
</dbReference>
<reference evidence="1 2" key="1">
    <citation type="submission" date="2019-05" db="EMBL/GenBank/DDBJ databases">
        <title>Emergence of the Ug99 lineage of the wheat stem rust pathogen through somatic hybridization.</title>
        <authorList>
            <person name="Li F."/>
            <person name="Upadhyaya N.M."/>
            <person name="Sperschneider J."/>
            <person name="Matny O."/>
            <person name="Nguyen-Phuc H."/>
            <person name="Mago R."/>
            <person name="Raley C."/>
            <person name="Miller M.E."/>
            <person name="Silverstein K.A.T."/>
            <person name="Henningsen E."/>
            <person name="Hirsch C.D."/>
            <person name="Visser B."/>
            <person name="Pretorius Z.A."/>
            <person name="Steffenson B.J."/>
            <person name="Schwessinger B."/>
            <person name="Dodds P.N."/>
            <person name="Figueroa M."/>
        </authorList>
    </citation>
    <scope>NUCLEOTIDE SEQUENCE [LARGE SCALE GENOMIC DNA]</scope>
    <source>
        <strain evidence="1">21-0</strain>
    </source>
</reference>
<organism evidence="1 2">
    <name type="scientific">Puccinia graminis f. sp. tritici</name>
    <dbReference type="NCBI Taxonomy" id="56615"/>
    <lineage>
        <taxon>Eukaryota</taxon>
        <taxon>Fungi</taxon>
        <taxon>Dikarya</taxon>
        <taxon>Basidiomycota</taxon>
        <taxon>Pucciniomycotina</taxon>
        <taxon>Pucciniomycetes</taxon>
        <taxon>Pucciniales</taxon>
        <taxon>Pucciniaceae</taxon>
        <taxon>Puccinia</taxon>
    </lineage>
</organism>
<gene>
    <name evidence="1" type="ORF">PGT21_005912</name>
</gene>
<dbReference type="AlphaFoldDB" id="A0A5B0NDJ5"/>
<protein>
    <submittedName>
        <fullName evidence="1">Uncharacterized protein</fullName>
    </submittedName>
</protein>
<proteinExistence type="predicted"/>
<keyword evidence="2" id="KW-1185">Reference proteome</keyword>
<dbReference type="Proteomes" id="UP000324748">
    <property type="component" value="Unassembled WGS sequence"/>
</dbReference>
<evidence type="ECO:0000313" key="2">
    <source>
        <dbReference type="Proteomes" id="UP000324748"/>
    </source>
</evidence>
<name>A0A5B0NDJ5_PUCGR</name>
<sequence>MILSILTDALTPSIKLWYYLSAAASKFTQTPKQSNFLPRFEHTSLIFNFMLNYENIYHRTASTSNTYIHKIFLFPQPNPDPAFSALGDFPFGSFALNLRTAGASP</sequence>
<accession>A0A5B0NDJ5</accession>
<evidence type="ECO:0000313" key="1">
    <source>
        <dbReference type="EMBL" id="KAA1086624.1"/>
    </source>
</evidence>
<comment type="caution">
    <text evidence="1">The sequence shown here is derived from an EMBL/GenBank/DDBJ whole genome shotgun (WGS) entry which is preliminary data.</text>
</comment>